<dbReference type="EMBL" id="UGHX01000001">
    <property type="protein sequence ID" value="STP11052.1"/>
    <property type="molecule type" value="Genomic_DNA"/>
</dbReference>
<protein>
    <submittedName>
        <fullName evidence="1">Uncharacterized protein</fullName>
    </submittedName>
</protein>
<dbReference type="RefSeq" id="WP_115721753.1">
    <property type="nucleotide sequence ID" value="NZ_UGHX01000001.1"/>
</dbReference>
<proteinExistence type="predicted"/>
<reference evidence="1 2" key="1">
    <citation type="submission" date="2018-06" db="EMBL/GenBank/DDBJ databases">
        <authorList>
            <consortium name="Pathogen Informatics"/>
            <person name="Doyle S."/>
        </authorList>
    </citation>
    <scope>NUCLEOTIDE SEQUENCE [LARGE SCALE GENOMIC DNA]</scope>
    <source>
        <strain evidence="1 2">NCTC12219</strain>
    </source>
</reference>
<accession>A0A377JV29</accession>
<organism evidence="1 2">
    <name type="scientific">Helicobacter cinaedi</name>
    <dbReference type="NCBI Taxonomy" id="213"/>
    <lineage>
        <taxon>Bacteria</taxon>
        <taxon>Pseudomonadati</taxon>
        <taxon>Campylobacterota</taxon>
        <taxon>Epsilonproteobacteria</taxon>
        <taxon>Campylobacterales</taxon>
        <taxon>Helicobacteraceae</taxon>
        <taxon>Helicobacter</taxon>
    </lineage>
</organism>
<name>A0A377JV29_9HELI</name>
<evidence type="ECO:0000313" key="2">
    <source>
        <dbReference type="Proteomes" id="UP000255103"/>
    </source>
</evidence>
<dbReference type="Proteomes" id="UP000255103">
    <property type="component" value="Unassembled WGS sequence"/>
</dbReference>
<evidence type="ECO:0000313" key="1">
    <source>
        <dbReference type="EMBL" id="STP11052.1"/>
    </source>
</evidence>
<sequence length="170" mass="19538">MREVLLNDLTSGNHSADFVDFERSQTLCLASRPKSLKSTKETSQEQTTKIITLHSKYGNIKAIFETTLQSVMLPFTKGGEYFVFDNMRFYVIAGEGALYYLDCVKDYDFTNLEAECLEQFLLTGKQIRDSKQRELIKDFLEIDTKNIKKGKMYLLPKGYEMIAQSLIQGN</sequence>
<gene>
    <name evidence="1" type="ORF">NCTC12219_00935</name>
</gene>
<dbReference type="AlphaFoldDB" id="A0A377JV29"/>